<protein>
    <submittedName>
        <fullName evidence="1">Uncharacterized protein</fullName>
    </submittedName>
</protein>
<dbReference type="RefSeq" id="WP_084843297.1">
    <property type="nucleotide sequence ID" value="NZ_ARYN01000025.1"/>
</dbReference>
<keyword evidence="2" id="KW-1185">Reference proteome</keyword>
<organism evidence="1 2">
    <name type="scientific">Zunongwangia atlantica 22II14-10F7</name>
    <dbReference type="NCBI Taxonomy" id="1185767"/>
    <lineage>
        <taxon>Bacteria</taxon>
        <taxon>Pseudomonadati</taxon>
        <taxon>Bacteroidota</taxon>
        <taxon>Flavobacteriia</taxon>
        <taxon>Flavobacteriales</taxon>
        <taxon>Flavobacteriaceae</taxon>
        <taxon>Zunongwangia</taxon>
    </lineage>
</organism>
<evidence type="ECO:0000313" key="1">
    <source>
        <dbReference type="EMBL" id="ORL43803.1"/>
    </source>
</evidence>
<name>A0A1Y1SZX8_9FLAO</name>
<dbReference type="OrthoDB" id="1454187at2"/>
<comment type="caution">
    <text evidence="1">The sequence shown here is derived from an EMBL/GenBank/DDBJ whole genome shotgun (WGS) entry which is preliminary data.</text>
</comment>
<reference evidence="1 2" key="1">
    <citation type="submission" date="2013-04" db="EMBL/GenBank/DDBJ databases">
        <title>Zunongwangia sp. 22II14-10F7 Genome Sequencing.</title>
        <authorList>
            <person name="Lai Q."/>
            <person name="Shao Z."/>
        </authorList>
    </citation>
    <scope>NUCLEOTIDE SEQUENCE [LARGE SCALE GENOMIC DNA]</scope>
    <source>
        <strain evidence="1 2">22II14-10F7</strain>
    </source>
</reference>
<dbReference type="STRING" id="1185767.IIF7_19164"/>
<sequence>MSHVSANMIKPIYSALPEEERRAFAEWLAQQEQQSVSLPAKPKKQELLDDIADQIGDFFRPGMEEQAISEIMFS</sequence>
<dbReference type="AlphaFoldDB" id="A0A1Y1SZX8"/>
<dbReference type="Proteomes" id="UP000192746">
    <property type="component" value="Unassembled WGS sequence"/>
</dbReference>
<proteinExistence type="predicted"/>
<accession>A0A1Y1SZX8</accession>
<dbReference type="EMBL" id="ARYN01000025">
    <property type="protein sequence ID" value="ORL43803.1"/>
    <property type="molecule type" value="Genomic_DNA"/>
</dbReference>
<evidence type="ECO:0000313" key="2">
    <source>
        <dbReference type="Proteomes" id="UP000192746"/>
    </source>
</evidence>
<gene>
    <name evidence="1" type="ORF">IIF7_19164</name>
</gene>